<proteinExistence type="predicted"/>
<gene>
    <name evidence="3" type="ORF">CL176_07320</name>
</gene>
<sequence length="212" mass="24503">MRKLIPLITMSLLALLLVACDNSLNRADRTITLVQDHVNEIINELNEIQLQEENLQADFEETLNQSEDLSAFKNTENKVYQNVQTRQSHLERLQELTGELGNLTKEFETIQRRETLPNDQVNQLLERINQLNTDMSTYVSDYLANLQIEQTTYQSIANAETDYNDFFGVFDNVNTLASTNQMNLEKVLAHFESINTQLINFKVFIANAQENR</sequence>
<evidence type="ECO:0000256" key="2">
    <source>
        <dbReference type="SAM" id="SignalP"/>
    </source>
</evidence>
<dbReference type="EMBL" id="CP023434">
    <property type="protein sequence ID" value="AXY25821.1"/>
    <property type="molecule type" value="Genomic_DNA"/>
</dbReference>
<feature type="signal peptide" evidence="2">
    <location>
        <begin position="1"/>
        <end position="19"/>
    </location>
</feature>
<dbReference type="InterPro" id="IPR036785">
    <property type="entry name" value="YkyA-like_sf"/>
</dbReference>
<dbReference type="InterPro" id="IPR019454">
    <property type="entry name" value="Lipoprot_YkyA-like"/>
</dbReference>
<evidence type="ECO:0000256" key="1">
    <source>
        <dbReference type="SAM" id="Coils"/>
    </source>
</evidence>
<dbReference type="KEGG" id="abae:CL176_07320"/>
<dbReference type="SUPFAM" id="SSF140423">
    <property type="entry name" value="MW0975(SA0943)-like"/>
    <property type="match status" value="1"/>
</dbReference>
<dbReference type="Pfam" id="PF10368">
    <property type="entry name" value="YkyA"/>
    <property type="match status" value="1"/>
</dbReference>
<dbReference type="AlphaFoldDB" id="A0A347WL64"/>
<keyword evidence="1" id="KW-0175">Coiled coil</keyword>
<feature type="coiled-coil region" evidence="1">
    <location>
        <begin position="34"/>
        <end position="113"/>
    </location>
</feature>
<dbReference type="RefSeq" id="WP_118990721.1">
    <property type="nucleotide sequence ID" value="NZ_CP023434.1"/>
</dbReference>
<keyword evidence="4" id="KW-1185">Reference proteome</keyword>
<dbReference type="PROSITE" id="PS51257">
    <property type="entry name" value="PROKAR_LIPOPROTEIN"/>
    <property type="match status" value="1"/>
</dbReference>
<organism evidence="3 4">
    <name type="scientific">Suicoccus acidiformans</name>
    <dbReference type="NCBI Taxonomy" id="2036206"/>
    <lineage>
        <taxon>Bacteria</taxon>
        <taxon>Bacillati</taxon>
        <taxon>Bacillota</taxon>
        <taxon>Bacilli</taxon>
        <taxon>Lactobacillales</taxon>
        <taxon>Aerococcaceae</taxon>
        <taxon>Suicoccus</taxon>
    </lineage>
</organism>
<keyword evidence="2" id="KW-0732">Signal</keyword>
<protein>
    <recommendedName>
        <fullName evidence="5">Cell-wall binding lipoprotein</fullName>
    </recommendedName>
</protein>
<dbReference type="OrthoDB" id="2139942at2"/>
<accession>A0A347WL64</accession>
<evidence type="ECO:0000313" key="4">
    <source>
        <dbReference type="Proteomes" id="UP000263232"/>
    </source>
</evidence>
<name>A0A347WL64_9LACT</name>
<evidence type="ECO:0000313" key="3">
    <source>
        <dbReference type="EMBL" id="AXY25821.1"/>
    </source>
</evidence>
<reference evidence="3 4" key="1">
    <citation type="submission" date="2017-09" db="EMBL/GenBank/DDBJ databases">
        <title>Complete genome sequence of Oxytococcus suis strain ZY16052.</title>
        <authorList>
            <person name="Li F."/>
        </authorList>
    </citation>
    <scope>NUCLEOTIDE SEQUENCE [LARGE SCALE GENOMIC DNA]</scope>
    <source>
        <strain evidence="3 4">ZY16052</strain>
    </source>
</reference>
<evidence type="ECO:0008006" key="5">
    <source>
        <dbReference type="Google" id="ProtNLM"/>
    </source>
</evidence>
<dbReference type="Gene3D" id="1.20.120.570">
    <property type="entry name" value="YkyA-like"/>
    <property type="match status" value="1"/>
</dbReference>
<feature type="chain" id="PRO_5038428174" description="Cell-wall binding lipoprotein" evidence="2">
    <location>
        <begin position="20"/>
        <end position="212"/>
    </location>
</feature>
<dbReference type="Proteomes" id="UP000263232">
    <property type="component" value="Chromosome"/>
</dbReference>